<dbReference type="EMBL" id="CASHTH010003475">
    <property type="protein sequence ID" value="CAI8045453.1"/>
    <property type="molecule type" value="Genomic_DNA"/>
</dbReference>
<feature type="domain" description="UspA" evidence="2">
    <location>
        <begin position="172"/>
        <end position="298"/>
    </location>
</feature>
<dbReference type="PANTHER" id="PTHR46268">
    <property type="entry name" value="STRESS RESPONSE PROTEIN NHAX"/>
    <property type="match status" value="1"/>
</dbReference>
<dbReference type="AlphaFoldDB" id="A0AA35TD89"/>
<dbReference type="Pfam" id="PF00582">
    <property type="entry name" value="Usp"/>
    <property type="match status" value="2"/>
</dbReference>
<reference evidence="3" key="1">
    <citation type="submission" date="2023-03" db="EMBL/GenBank/DDBJ databases">
        <authorList>
            <person name="Steffen K."/>
            <person name="Cardenas P."/>
        </authorList>
    </citation>
    <scope>NUCLEOTIDE SEQUENCE</scope>
</reference>
<evidence type="ECO:0000259" key="2">
    <source>
        <dbReference type="Pfam" id="PF00582"/>
    </source>
</evidence>
<evidence type="ECO:0000256" key="1">
    <source>
        <dbReference type="ARBA" id="ARBA00008791"/>
    </source>
</evidence>
<dbReference type="CDD" id="cd00293">
    <property type="entry name" value="USP-like"/>
    <property type="match status" value="2"/>
</dbReference>
<dbReference type="Gene3D" id="3.40.50.620">
    <property type="entry name" value="HUPs"/>
    <property type="match status" value="2"/>
</dbReference>
<dbReference type="InterPro" id="IPR006016">
    <property type="entry name" value="UspA"/>
</dbReference>
<evidence type="ECO:0000313" key="3">
    <source>
        <dbReference type="EMBL" id="CAI8045453.1"/>
    </source>
</evidence>
<organism evidence="3 4">
    <name type="scientific">Geodia barretti</name>
    <name type="common">Barrett's horny sponge</name>
    <dbReference type="NCBI Taxonomy" id="519541"/>
    <lineage>
        <taxon>Eukaryota</taxon>
        <taxon>Metazoa</taxon>
        <taxon>Porifera</taxon>
        <taxon>Demospongiae</taxon>
        <taxon>Heteroscleromorpha</taxon>
        <taxon>Tetractinellida</taxon>
        <taxon>Astrophorina</taxon>
        <taxon>Geodiidae</taxon>
        <taxon>Geodia</taxon>
    </lineage>
</organism>
<accession>A0AA35TD89</accession>
<dbReference type="SUPFAM" id="SSF52402">
    <property type="entry name" value="Adenine nucleotide alpha hydrolases-like"/>
    <property type="match status" value="2"/>
</dbReference>
<dbReference type="Proteomes" id="UP001174909">
    <property type="component" value="Unassembled WGS sequence"/>
</dbReference>
<dbReference type="PRINTS" id="PR01438">
    <property type="entry name" value="UNVRSLSTRESS"/>
</dbReference>
<comment type="caution">
    <text evidence="3">The sequence shown here is derived from an EMBL/GenBank/DDBJ whole genome shotgun (WGS) entry which is preliminary data.</text>
</comment>
<dbReference type="PANTHER" id="PTHR46268:SF6">
    <property type="entry name" value="UNIVERSAL STRESS PROTEIN UP12"/>
    <property type="match status" value="1"/>
</dbReference>
<feature type="domain" description="UspA" evidence="2">
    <location>
        <begin position="1"/>
        <end position="161"/>
    </location>
</feature>
<protein>
    <recommendedName>
        <fullName evidence="2">UspA domain-containing protein</fullName>
    </recommendedName>
</protein>
<sequence>MIKKIYVPVDNSDYSDASIALAVAFARKFGSELVGSHVYAAKMHDVRFKQMEYTLPEEYQDEVELEKQRRIHDTLITMGLQLISDSYLEVMQQKCAEFEIPFEARMPEGKHFIKLVEDIQEGDYDLVIMGALGMGAVKDSLIGGVCERVVRRINTDTLIVRDLESIEERKGNILVGIDGSPESFSGLKTAIQLGHKLNRQVEAVGVYDPYLHYIVFNSVVNVLTERAARTFRFKEQEQLHEEVIDTGLAKIYQSHLEVARSIAKEEHDYALKITLLDGKAYEKILQYARKTNPWLLVFRQNRSPQ</sequence>
<evidence type="ECO:0000313" key="4">
    <source>
        <dbReference type="Proteomes" id="UP001174909"/>
    </source>
</evidence>
<keyword evidence="4" id="KW-1185">Reference proteome</keyword>
<dbReference type="InterPro" id="IPR014729">
    <property type="entry name" value="Rossmann-like_a/b/a_fold"/>
</dbReference>
<gene>
    <name evidence="3" type="ORF">GBAR_LOCUS25145</name>
</gene>
<comment type="similarity">
    <text evidence="1">Belongs to the universal stress protein A family.</text>
</comment>
<dbReference type="InterPro" id="IPR006015">
    <property type="entry name" value="Universal_stress_UspA"/>
</dbReference>
<proteinExistence type="inferred from homology"/>
<name>A0AA35TD89_GEOBA</name>